<dbReference type="Pfam" id="PF07080">
    <property type="entry name" value="DUF1348"/>
    <property type="match status" value="1"/>
</dbReference>
<dbReference type="PANTHER" id="PTHR31757">
    <property type="entry name" value="SLL0781 PROTEIN"/>
    <property type="match status" value="1"/>
</dbReference>
<dbReference type="OrthoDB" id="9787970at2"/>
<evidence type="ECO:0000313" key="2">
    <source>
        <dbReference type="Proteomes" id="UP000295096"/>
    </source>
</evidence>
<dbReference type="Gene3D" id="3.10.450.50">
    <property type="match status" value="1"/>
</dbReference>
<dbReference type="SUPFAM" id="SSF54427">
    <property type="entry name" value="NTF2-like"/>
    <property type="match status" value="1"/>
</dbReference>
<comment type="caution">
    <text evidence="1">The sequence shown here is derived from an EMBL/GenBank/DDBJ whole genome shotgun (WGS) entry which is preliminary data.</text>
</comment>
<dbReference type="InterPro" id="IPR032710">
    <property type="entry name" value="NTF2-like_dom_sf"/>
</dbReference>
<dbReference type="Proteomes" id="UP000295096">
    <property type="component" value="Unassembled WGS sequence"/>
</dbReference>
<dbReference type="InterPro" id="IPR009783">
    <property type="entry name" value="DUF1348"/>
</dbReference>
<reference evidence="1 2" key="1">
    <citation type="journal article" date="2016" name="J. Microbiol.">
        <title>Dankookia rubra gen. nov., sp. nov., an alphaproteobacterium isolated from sediment of a shallow stream.</title>
        <authorList>
            <person name="Kim W.H."/>
            <person name="Kim D.H."/>
            <person name="Kang K."/>
            <person name="Ahn T.Y."/>
        </authorList>
    </citation>
    <scope>NUCLEOTIDE SEQUENCE [LARGE SCALE GENOMIC DNA]</scope>
    <source>
        <strain evidence="1 2">JCM30602</strain>
    </source>
</reference>
<evidence type="ECO:0000313" key="1">
    <source>
        <dbReference type="EMBL" id="TDH63609.1"/>
    </source>
</evidence>
<gene>
    <name evidence="1" type="ORF">E2C06_04575</name>
</gene>
<keyword evidence="2" id="KW-1185">Reference proteome</keyword>
<dbReference type="PANTHER" id="PTHR31757:SF0">
    <property type="entry name" value="SLL0781 PROTEIN"/>
    <property type="match status" value="1"/>
</dbReference>
<accession>A0A4R5QL83</accession>
<name>A0A4R5QL83_9PROT</name>
<sequence>MPEPLRPLTADTLAARVRMMEDAWNTCAPERVALAYSPDSVWHCRTEVLRGRASLLRYLTRKWSRELEYRLVVAPWTFSADRIAVRFAYEWRDDSGNWFRSYGNGHWKLDAAGLVTHRYATVNDQPIPEAGRRLRWEWTCIRPADHAGLEELGL</sequence>
<dbReference type="AlphaFoldDB" id="A0A4R5QL83"/>
<proteinExistence type="predicted"/>
<dbReference type="RefSeq" id="WP_133287403.1">
    <property type="nucleotide sequence ID" value="NZ_SMSJ01000004.1"/>
</dbReference>
<protein>
    <submittedName>
        <fullName evidence="1">DUF1348 family protein</fullName>
    </submittedName>
</protein>
<organism evidence="1 2">
    <name type="scientific">Dankookia rubra</name>
    <dbReference type="NCBI Taxonomy" id="1442381"/>
    <lineage>
        <taxon>Bacteria</taxon>
        <taxon>Pseudomonadati</taxon>
        <taxon>Pseudomonadota</taxon>
        <taxon>Alphaproteobacteria</taxon>
        <taxon>Acetobacterales</taxon>
        <taxon>Roseomonadaceae</taxon>
        <taxon>Dankookia</taxon>
    </lineage>
</organism>
<dbReference type="EMBL" id="SMSJ01000004">
    <property type="protein sequence ID" value="TDH63609.1"/>
    <property type="molecule type" value="Genomic_DNA"/>
</dbReference>